<reference evidence="1 2" key="1">
    <citation type="submission" date="2018-01" db="EMBL/GenBank/DDBJ databases">
        <title>Whole genome sequencing of Histamine producing bacteria.</title>
        <authorList>
            <person name="Butler K."/>
        </authorList>
    </citation>
    <scope>NUCLEOTIDE SEQUENCE [LARGE SCALE GENOMIC DNA]</scope>
    <source>
        <strain evidence="1 2">FS-7.2</strain>
    </source>
</reference>
<dbReference type="AlphaFoldDB" id="A0A2T3KKQ8"/>
<sequence length="108" mass="12105">MSNEIMHLAADGCKSEVILKLLTEGKSDTGITNATVITYCCTKSGRDVGLLLEALDADNTNNADNVFHMGWEVDAQFRKVVGIKNNVEVKSKHLIDYFCKQYKFKLKF</sequence>
<evidence type="ECO:0000313" key="2">
    <source>
        <dbReference type="Proteomes" id="UP000241426"/>
    </source>
</evidence>
<name>A0A2T3KKQ8_9GAMM</name>
<evidence type="ECO:0000313" key="1">
    <source>
        <dbReference type="EMBL" id="PSV00304.1"/>
    </source>
</evidence>
<dbReference type="Proteomes" id="UP000241426">
    <property type="component" value="Unassembled WGS sequence"/>
</dbReference>
<comment type="caution">
    <text evidence="1">The sequence shown here is derived from an EMBL/GenBank/DDBJ whole genome shotgun (WGS) entry which is preliminary data.</text>
</comment>
<gene>
    <name evidence="1" type="ORF">C9J27_04050</name>
</gene>
<proteinExistence type="predicted"/>
<organism evidence="1 2">
    <name type="scientific">Photobacterium kishitanii</name>
    <dbReference type="NCBI Taxonomy" id="318456"/>
    <lineage>
        <taxon>Bacteria</taxon>
        <taxon>Pseudomonadati</taxon>
        <taxon>Pseudomonadota</taxon>
        <taxon>Gammaproteobacteria</taxon>
        <taxon>Vibrionales</taxon>
        <taxon>Vibrionaceae</taxon>
        <taxon>Photobacterium</taxon>
    </lineage>
</organism>
<protein>
    <submittedName>
        <fullName evidence="1">Uncharacterized protein</fullName>
    </submittedName>
</protein>
<dbReference type="RefSeq" id="WP_107288934.1">
    <property type="nucleotide sequence ID" value="NZ_PYNF01000003.1"/>
</dbReference>
<dbReference type="EMBL" id="PYNF01000003">
    <property type="protein sequence ID" value="PSV00304.1"/>
    <property type="molecule type" value="Genomic_DNA"/>
</dbReference>
<accession>A0A2T3KKQ8</accession>